<evidence type="ECO:0000313" key="1">
    <source>
        <dbReference type="EMBL" id="KGF85477.1"/>
    </source>
</evidence>
<dbReference type="STRING" id="59925.EU91_1579"/>
<comment type="caution">
    <text evidence="1">The sequence shown here is derived from an EMBL/GenBank/DDBJ whole genome shotgun (WGS) entry which is preliminary data.</text>
</comment>
<accession>A0A0A1Z7C7</accession>
<organism evidence="1 2">
    <name type="scientific">Prochlorococcus marinus str. GP2</name>
    <dbReference type="NCBI Taxonomy" id="59925"/>
    <lineage>
        <taxon>Bacteria</taxon>
        <taxon>Bacillati</taxon>
        <taxon>Cyanobacteriota</taxon>
        <taxon>Cyanophyceae</taxon>
        <taxon>Synechococcales</taxon>
        <taxon>Prochlorococcaceae</taxon>
        <taxon>Prochlorococcus</taxon>
    </lineage>
</organism>
<reference evidence="2" key="1">
    <citation type="journal article" date="2014" name="Sci. Data">
        <title>Genomes of diverse isolates of the marine cyanobacterium Prochlorococcus.</title>
        <authorList>
            <person name="Biller S."/>
            <person name="Berube P."/>
            <person name="Thompson J."/>
            <person name="Kelly L."/>
            <person name="Roggensack S."/>
            <person name="Awad L."/>
            <person name="Roache-Johnson K."/>
            <person name="Ding H."/>
            <person name="Giovannoni S.J."/>
            <person name="Moore L.R."/>
            <person name="Chisholm S.W."/>
        </authorList>
    </citation>
    <scope>NUCLEOTIDE SEQUENCE [LARGE SCALE GENOMIC DNA]</scope>
    <source>
        <strain evidence="2">GP2</strain>
    </source>
</reference>
<dbReference type="Proteomes" id="UP000030598">
    <property type="component" value="Unassembled WGS sequence"/>
</dbReference>
<protein>
    <submittedName>
        <fullName evidence="1">Uncharacterized protein</fullName>
    </submittedName>
</protein>
<proteinExistence type="predicted"/>
<dbReference type="AlphaFoldDB" id="A0A0A1Z7C7"/>
<dbReference type="RefSeq" id="WP_032524964.1">
    <property type="nucleotide sequence ID" value="NZ_CP138934.1"/>
</dbReference>
<name>A0A0A1Z7C7_PROMR</name>
<dbReference type="EMBL" id="JNAH01000008">
    <property type="protein sequence ID" value="KGF85477.1"/>
    <property type="molecule type" value="Genomic_DNA"/>
</dbReference>
<sequence>MASKNSINKEEEMKLQTQFTVPNKALRNLDYVNKAEVLEKTFKRACQDYPTKEDCLVCCN</sequence>
<gene>
    <name evidence="1" type="ORF">EU91_1579</name>
</gene>
<evidence type="ECO:0000313" key="2">
    <source>
        <dbReference type="Proteomes" id="UP000030598"/>
    </source>
</evidence>